<keyword evidence="2" id="KW-1185">Reference proteome</keyword>
<dbReference type="PANTHER" id="PTHR38791:SF5">
    <property type="entry name" value="TRANSCRIPTION FACTOR DBAG-RELATED"/>
    <property type="match status" value="1"/>
</dbReference>
<reference evidence="2" key="2">
    <citation type="submission" date="2015-01" db="EMBL/GenBank/DDBJ databases">
        <title>Evolutionary Origins and Diversification of the Mycorrhizal Mutualists.</title>
        <authorList>
            <consortium name="DOE Joint Genome Institute"/>
            <consortium name="Mycorrhizal Genomics Consortium"/>
            <person name="Kohler A."/>
            <person name="Kuo A."/>
            <person name="Nagy L.G."/>
            <person name="Floudas D."/>
            <person name="Copeland A."/>
            <person name="Barry K.W."/>
            <person name="Cichocki N."/>
            <person name="Veneault-Fourrey C."/>
            <person name="LaButti K."/>
            <person name="Lindquist E.A."/>
            <person name="Lipzen A."/>
            <person name="Lundell T."/>
            <person name="Morin E."/>
            <person name="Murat C."/>
            <person name="Riley R."/>
            <person name="Ohm R."/>
            <person name="Sun H."/>
            <person name="Tunlid A."/>
            <person name="Henrissat B."/>
            <person name="Grigoriev I.V."/>
            <person name="Hibbett D.S."/>
            <person name="Martin F."/>
        </authorList>
    </citation>
    <scope>NUCLEOTIDE SEQUENCE [LARGE SCALE GENOMIC DNA]</scope>
    <source>
        <strain evidence="2">Zn</strain>
    </source>
</reference>
<dbReference type="HOGENOM" id="CLU_013866_1_1_1"/>
<dbReference type="OrthoDB" id="3525185at2759"/>
<dbReference type="STRING" id="913774.A0A0C3H7X9"/>
<accession>A0A0C3H7X9</accession>
<dbReference type="Proteomes" id="UP000054321">
    <property type="component" value="Unassembled WGS sequence"/>
</dbReference>
<dbReference type="InParanoid" id="A0A0C3H7X9"/>
<gene>
    <name evidence="1" type="ORF">OIDMADRAFT_102589</name>
</gene>
<name>A0A0C3H7X9_OIDMZ</name>
<reference evidence="1 2" key="1">
    <citation type="submission" date="2014-04" db="EMBL/GenBank/DDBJ databases">
        <authorList>
            <consortium name="DOE Joint Genome Institute"/>
            <person name="Kuo A."/>
            <person name="Martino E."/>
            <person name="Perotto S."/>
            <person name="Kohler A."/>
            <person name="Nagy L.G."/>
            <person name="Floudas D."/>
            <person name="Copeland A."/>
            <person name="Barry K.W."/>
            <person name="Cichocki N."/>
            <person name="Veneault-Fourrey C."/>
            <person name="LaButti K."/>
            <person name="Lindquist E.A."/>
            <person name="Lipzen A."/>
            <person name="Lundell T."/>
            <person name="Morin E."/>
            <person name="Murat C."/>
            <person name="Sun H."/>
            <person name="Tunlid A."/>
            <person name="Henrissat B."/>
            <person name="Grigoriev I.V."/>
            <person name="Hibbett D.S."/>
            <person name="Martin F."/>
            <person name="Nordberg H.P."/>
            <person name="Cantor M.N."/>
            <person name="Hua S.X."/>
        </authorList>
    </citation>
    <scope>NUCLEOTIDE SEQUENCE [LARGE SCALE GENOMIC DNA]</scope>
    <source>
        <strain evidence="1 2">Zn</strain>
    </source>
</reference>
<proteinExistence type="predicted"/>
<protein>
    <recommendedName>
        <fullName evidence="3">Transcription factor domain-containing protein</fullName>
    </recommendedName>
</protein>
<dbReference type="AlphaFoldDB" id="A0A0C3H7X9"/>
<organism evidence="1 2">
    <name type="scientific">Oidiodendron maius (strain Zn)</name>
    <dbReference type="NCBI Taxonomy" id="913774"/>
    <lineage>
        <taxon>Eukaryota</taxon>
        <taxon>Fungi</taxon>
        <taxon>Dikarya</taxon>
        <taxon>Ascomycota</taxon>
        <taxon>Pezizomycotina</taxon>
        <taxon>Leotiomycetes</taxon>
        <taxon>Leotiomycetes incertae sedis</taxon>
        <taxon>Myxotrichaceae</taxon>
        <taxon>Oidiodendron</taxon>
    </lineage>
</organism>
<sequence length="436" mass="48524">MWLFAPGYAQGQCSIHRYLGADADFEDLALEVFFHDYCLIPENRLLSSGYLEGLETFLSNAEPSSSLVQATKLVAFANIGSRFGRPALVQKARIMYSDMLHTFQMLISNPASSSTAELLMTAVLLGLYEIITATISHPSNHGSHSRGVYAILATENSPLDLLNWPHRFQISNPLCLRVPLKNPGLLSAPALPASTQSLDALLKQSWILLRTTRNLISGPLILVDDLQRSIAEARSLNEDFLKWAESQPEEWRPRPIGSMYRWQGILTHNLSWLSGRIDAYLDLYVAAVWSAYRKNRFLILDLIVCCSKRLESGKEYNGEKLQVEELVADVMASIPFHLAENFATFAEQAHGSLELTIVPGKSIGGLLIMHSLFVISHLSVVSPQFQARMRDCLAWIGSHMGIGEATVLSSTLWTFPNDSVMNGYCLLWAGMLFTDC</sequence>
<evidence type="ECO:0000313" key="1">
    <source>
        <dbReference type="EMBL" id="KIN04326.1"/>
    </source>
</evidence>
<evidence type="ECO:0000313" key="2">
    <source>
        <dbReference type="Proteomes" id="UP000054321"/>
    </source>
</evidence>
<evidence type="ECO:0008006" key="3">
    <source>
        <dbReference type="Google" id="ProtNLM"/>
    </source>
</evidence>
<dbReference type="InterPro" id="IPR053175">
    <property type="entry name" value="DHMBA_Reg_Transcription_Factor"/>
</dbReference>
<dbReference type="PANTHER" id="PTHR38791">
    <property type="entry name" value="ZN(II)2CYS6 TRANSCRIPTION FACTOR (EUROFUNG)-RELATED-RELATED"/>
    <property type="match status" value="1"/>
</dbReference>
<dbReference type="EMBL" id="KN832873">
    <property type="protein sequence ID" value="KIN04326.1"/>
    <property type="molecule type" value="Genomic_DNA"/>
</dbReference>